<protein>
    <submittedName>
        <fullName evidence="1">Uncharacterized protein</fullName>
    </submittedName>
</protein>
<accession>A0A1J5PUI5</accession>
<dbReference type="AlphaFoldDB" id="A0A1J5PUI5"/>
<comment type="caution">
    <text evidence="1">The sequence shown here is derived from an EMBL/GenBank/DDBJ whole genome shotgun (WGS) entry which is preliminary data.</text>
</comment>
<proteinExistence type="predicted"/>
<dbReference type="EMBL" id="MLJW01005007">
    <property type="protein sequence ID" value="OIQ68947.1"/>
    <property type="molecule type" value="Genomic_DNA"/>
</dbReference>
<name>A0A1J5PUI5_9ZZZZ</name>
<evidence type="ECO:0000313" key="1">
    <source>
        <dbReference type="EMBL" id="OIQ68947.1"/>
    </source>
</evidence>
<sequence>MQVIDRIDLGLGTRPPVQHIACGLHLAVAVAVIGEQEELQLERCRRAQPLDGQGIDLTLQRMARVRGHQRAIQMIHRHEHLVARRCGAMQRHQRARNGPSAQIAIALIPDQPGFMHILAANIEAQDRDRQMPPAGEERHQFVAPDDLAAPDAIGVVQHDIKRFNLGMGGQKGLGLGRVGTGGAGGFAHVSLDKIGRKGFRRRQRSTDQSAAFWWPGKSASCCGTARSDCRD</sequence>
<gene>
    <name evidence="1" type="ORF">GALL_494560</name>
</gene>
<reference evidence="1" key="1">
    <citation type="submission" date="2016-10" db="EMBL/GenBank/DDBJ databases">
        <title>Sequence of Gallionella enrichment culture.</title>
        <authorList>
            <person name="Poehlein A."/>
            <person name="Muehling M."/>
            <person name="Daniel R."/>
        </authorList>
    </citation>
    <scope>NUCLEOTIDE SEQUENCE</scope>
</reference>
<organism evidence="1">
    <name type="scientific">mine drainage metagenome</name>
    <dbReference type="NCBI Taxonomy" id="410659"/>
    <lineage>
        <taxon>unclassified sequences</taxon>
        <taxon>metagenomes</taxon>
        <taxon>ecological metagenomes</taxon>
    </lineage>
</organism>